<name>A0A6J5KQ56_9CAUD</name>
<dbReference type="EMBL" id="LR796190">
    <property type="protein sequence ID" value="CAB4124652.1"/>
    <property type="molecule type" value="Genomic_DNA"/>
</dbReference>
<evidence type="ECO:0000313" key="2">
    <source>
        <dbReference type="EMBL" id="CAB4124652.1"/>
    </source>
</evidence>
<evidence type="ECO:0000313" key="3">
    <source>
        <dbReference type="EMBL" id="CAB5219920.1"/>
    </source>
</evidence>
<gene>
    <name evidence="3" type="ORF">UFOVP234_68</name>
    <name evidence="1" type="ORF">UFOVP35_4</name>
    <name evidence="2" type="ORF">UFOVP52_43</name>
</gene>
<proteinExistence type="predicted"/>
<accession>A0A6J5KQ56</accession>
<reference evidence="1" key="1">
    <citation type="submission" date="2020-04" db="EMBL/GenBank/DDBJ databases">
        <authorList>
            <person name="Chiriac C."/>
            <person name="Salcher M."/>
            <person name="Ghai R."/>
            <person name="Kavagutti S V."/>
        </authorList>
    </citation>
    <scope>NUCLEOTIDE SEQUENCE</scope>
</reference>
<organism evidence="1">
    <name type="scientific">uncultured Caudovirales phage</name>
    <dbReference type="NCBI Taxonomy" id="2100421"/>
    <lineage>
        <taxon>Viruses</taxon>
        <taxon>Duplodnaviria</taxon>
        <taxon>Heunggongvirae</taxon>
        <taxon>Uroviricota</taxon>
        <taxon>Caudoviricetes</taxon>
        <taxon>Peduoviridae</taxon>
        <taxon>Maltschvirus</taxon>
        <taxon>Maltschvirus maltsch</taxon>
    </lineage>
</organism>
<dbReference type="EMBL" id="LR798280">
    <property type="protein sequence ID" value="CAB5219920.1"/>
    <property type="molecule type" value="Genomic_DNA"/>
</dbReference>
<evidence type="ECO:0000313" key="1">
    <source>
        <dbReference type="EMBL" id="CAB4122339.1"/>
    </source>
</evidence>
<protein>
    <submittedName>
        <fullName evidence="1">Uncharacterized protein</fullName>
    </submittedName>
</protein>
<dbReference type="EMBL" id="LR796166">
    <property type="protein sequence ID" value="CAB4122339.1"/>
    <property type="molecule type" value="Genomic_DNA"/>
</dbReference>
<sequence>MQQQIVSQTGVGSSSTLVMNINTSPFNVGFGIKVTGTVTYSVQHSFDKTNVSGGVTTWYSHPTIASKTDNQDGNYAFPVSAIKLIITAGDGTATLTVIQSGIA</sequence>